<dbReference type="InterPro" id="IPR038538">
    <property type="entry name" value="MTERF_sf"/>
</dbReference>
<dbReference type="Gene3D" id="1.25.70.10">
    <property type="entry name" value="Transcription termination factor 3, mitochondrial"/>
    <property type="match status" value="3"/>
</dbReference>
<comment type="caution">
    <text evidence="4">The sequence shown here is derived from an EMBL/GenBank/DDBJ whole genome shotgun (WGS) entry which is preliminary data.</text>
</comment>
<dbReference type="GO" id="GO:0003676">
    <property type="term" value="F:nucleic acid binding"/>
    <property type="evidence" value="ECO:0007669"/>
    <property type="project" value="InterPro"/>
</dbReference>
<evidence type="ECO:0000256" key="1">
    <source>
        <dbReference type="ARBA" id="ARBA00007692"/>
    </source>
</evidence>
<keyword evidence="2" id="KW-0805">Transcription regulation</keyword>
<dbReference type="SMART" id="SM00733">
    <property type="entry name" value="Mterf"/>
    <property type="match status" value="8"/>
</dbReference>
<dbReference type="Proteomes" id="UP000825935">
    <property type="component" value="Chromosome 12"/>
</dbReference>
<gene>
    <name evidence="4" type="ORF">KP509_12G024700</name>
</gene>
<accession>A0A8T2THG7</accession>
<dbReference type="InterPro" id="IPR003690">
    <property type="entry name" value="MTERF"/>
</dbReference>
<protein>
    <submittedName>
        <fullName evidence="4">Uncharacterized protein</fullName>
    </submittedName>
</protein>
<evidence type="ECO:0000313" key="5">
    <source>
        <dbReference type="Proteomes" id="UP000825935"/>
    </source>
</evidence>
<dbReference type="Pfam" id="PF02536">
    <property type="entry name" value="mTERF"/>
    <property type="match status" value="2"/>
</dbReference>
<evidence type="ECO:0000256" key="3">
    <source>
        <dbReference type="ARBA" id="ARBA00022946"/>
    </source>
</evidence>
<dbReference type="OMA" id="LCKYGLI"/>
<keyword evidence="2" id="KW-0806">Transcription termination</keyword>
<dbReference type="EMBL" id="CM035417">
    <property type="protein sequence ID" value="KAH7422767.1"/>
    <property type="molecule type" value="Genomic_DNA"/>
</dbReference>
<name>A0A8T2THG7_CERRI</name>
<keyword evidence="3" id="KW-0809">Transit peptide</keyword>
<evidence type="ECO:0000313" key="4">
    <source>
        <dbReference type="EMBL" id="KAH7422767.1"/>
    </source>
</evidence>
<evidence type="ECO:0000256" key="2">
    <source>
        <dbReference type="ARBA" id="ARBA00022472"/>
    </source>
</evidence>
<dbReference type="GO" id="GO:0006353">
    <property type="term" value="P:DNA-templated transcription termination"/>
    <property type="evidence" value="ECO:0007669"/>
    <property type="project" value="UniProtKB-KW"/>
</dbReference>
<sequence length="597" mass="68225">MALRRLARSVMLAHALWRPNIQMHGVSYPLPYQQINKNLPVSTTRNIHNLSQLTNVQTPCISDADCDEVQDTSSVLCKYLMERLSVSLPIAEFIVHGAPSFVQDLVAITKEQQDGEVESGNGCGFPEKIQRYLDHNSISLLEPILESIGSKGKFLQRLFTELSECSVQSFISLIKVFDNLGIPMSCLETMIRKDEALISCTEEEIIAGFQALKDLVLSDDELLKLILRYPLILKAYAIRNIDLVFSELEEFKSRDSIITRAVCSDPHRIHTYERGCAKEAIEYLKSYGFSVLRLDYILQKHARIILTDVEKKLKRNVQFLEDIGLSRDLIYKVINRCPNFLFYSVEDNCEAKLEYFKELGFEEPEFCRVIAKYPNLFSASLENKIKPAIEELRTLCLSEEGLKKVVLCRPCLFAYRLGGDISVLVKELNRSSFEESGKVTAFIKLYSRHAEHKLKCENCLVQHGLSATEATMLLEREPSILGYSEHILHAKLEMLKHFGIPIQTLLKLPEYLSFALRKRIQRRERVLSYLKSKGLLAGEVTMKQLVLHSNTLFYSEYVKPYSGDTELCNIWYKKRDAPCNLSASCLMRSDSEAQSVQ</sequence>
<dbReference type="AlphaFoldDB" id="A0A8T2THG7"/>
<dbReference type="PANTHER" id="PTHR13068:SF173">
    <property type="entry name" value="EMB|CAB62602.1"/>
    <property type="match status" value="1"/>
</dbReference>
<comment type="similarity">
    <text evidence="1">Belongs to the mTERF family.</text>
</comment>
<dbReference type="PANTHER" id="PTHR13068">
    <property type="entry name" value="CGI-12 PROTEIN-RELATED"/>
    <property type="match status" value="1"/>
</dbReference>
<keyword evidence="2" id="KW-0804">Transcription</keyword>
<organism evidence="4 5">
    <name type="scientific">Ceratopteris richardii</name>
    <name type="common">Triangle waterfern</name>
    <dbReference type="NCBI Taxonomy" id="49495"/>
    <lineage>
        <taxon>Eukaryota</taxon>
        <taxon>Viridiplantae</taxon>
        <taxon>Streptophyta</taxon>
        <taxon>Embryophyta</taxon>
        <taxon>Tracheophyta</taxon>
        <taxon>Polypodiopsida</taxon>
        <taxon>Polypodiidae</taxon>
        <taxon>Polypodiales</taxon>
        <taxon>Pteridineae</taxon>
        <taxon>Pteridaceae</taxon>
        <taxon>Parkerioideae</taxon>
        <taxon>Ceratopteris</taxon>
    </lineage>
</organism>
<proteinExistence type="inferred from homology"/>
<reference evidence="4" key="1">
    <citation type="submission" date="2021-08" db="EMBL/GenBank/DDBJ databases">
        <title>WGS assembly of Ceratopteris richardii.</title>
        <authorList>
            <person name="Marchant D.B."/>
            <person name="Chen G."/>
            <person name="Jenkins J."/>
            <person name="Shu S."/>
            <person name="Leebens-Mack J."/>
            <person name="Grimwood J."/>
            <person name="Schmutz J."/>
            <person name="Soltis P."/>
            <person name="Soltis D."/>
            <person name="Chen Z.-H."/>
        </authorList>
    </citation>
    <scope>NUCLEOTIDE SEQUENCE</scope>
    <source>
        <strain evidence="4">Whitten #5841</strain>
        <tissue evidence="4">Leaf</tissue>
    </source>
</reference>
<dbReference type="OrthoDB" id="637682at2759"/>
<keyword evidence="5" id="KW-1185">Reference proteome</keyword>